<organism evidence="9 10">
    <name type="scientific">Agrilutibacter solisilvae</name>
    <dbReference type="NCBI Taxonomy" id="2763317"/>
    <lineage>
        <taxon>Bacteria</taxon>
        <taxon>Pseudomonadati</taxon>
        <taxon>Pseudomonadota</taxon>
        <taxon>Gammaproteobacteria</taxon>
        <taxon>Lysobacterales</taxon>
        <taxon>Lysobacteraceae</taxon>
        <taxon>Agrilutibacter</taxon>
    </lineage>
</organism>
<proteinExistence type="predicted"/>
<dbReference type="AlphaFoldDB" id="A0A975ASJ9"/>
<keyword evidence="6 7" id="KW-0472">Membrane</keyword>
<keyword evidence="10" id="KW-1185">Reference proteome</keyword>
<dbReference type="InterPro" id="IPR022764">
    <property type="entry name" value="Peptidase_S54_rhomboid_dom"/>
</dbReference>
<dbReference type="GO" id="GO:0016020">
    <property type="term" value="C:membrane"/>
    <property type="evidence" value="ECO:0007669"/>
    <property type="project" value="UniProtKB-SubCell"/>
</dbReference>
<dbReference type="EMBL" id="CP071518">
    <property type="protein sequence ID" value="QSX78144.1"/>
    <property type="molecule type" value="Genomic_DNA"/>
</dbReference>
<keyword evidence="9" id="KW-0645">Protease</keyword>
<evidence type="ECO:0000256" key="1">
    <source>
        <dbReference type="ARBA" id="ARBA00004141"/>
    </source>
</evidence>
<dbReference type="KEGG" id="lsf:I8J32_015830"/>
<feature type="transmembrane region" description="Helical" evidence="7">
    <location>
        <begin position="166"/>
        <end position="183"/>
    </location>
</feature>
<keyword evidence="4 7" id="KW-0812">Transmembrane</keyword>
<dbReference type="RefSeq" id="WP_200613416.1">
    <property type="nucleotide sequence ID" value="NZ_CP071518.1"/>
</dbReference>
<accession>A0A975ASJ9</accession>
<feature type="transmembrane region" description="Helical" evidence="7">
    <location>
        <begin position="134"/>
        <end position="154"/>
    </location>
</feature>
<evidence type="ECO:0000256" key="5">
    <source>
        <dbReference type="ARBA" id="ARBA00022989"/>
    </source>
</evidence>
<sequence length="200" mass="22766">MFTFALIVLTVVVSWQAFERPRLLQRLILWPPAIDRQHQYDRLLTHGFLHADWSHLLFNMITLYFFGRMIEQFMTAVAGPVVFPLFYLSAIVVAILPTYLRHRHDPHYSSLGASGAVSAVLFAFILLEPWSLIFIPVPVPAVLYAIGYVAYSFWKDRQGGGNINHSAHLSGAIYGVLFMLAMDQRIGTHFLNRLMNPSFG</sequence>
<dbReference type="Proteomes" id="UP000639274">
    <property type="component" value="Chromosome"/>
</dbReference>
<dbReference type="Pfam" id="PF01694">
    <property type="entry name" value="Rhomboid"/>
    <property type="match status" value="1"/>
</dbReference>
<evidence type="ECO:0000313" key="9">
    <source>
        <dbReference type="EMBL" id="QSX78144.1"/>
    </source>
</evidence>
<gene>
    <name evidence="9" type="ORF">I8J32_015830</name>
</gene>
<keyword evidence="5 7" id="KW-1133">Transmembrane helix</keyword>
<reference evidence="9 10" key="1">
    <citation type="submission" date="2021-03" db="EMBL/GenBank/DDBJ databases">
        <title>Lysobacter sp. nov. isolated from soil of gangwondo yeongwol, south Korea.</title>
        <authorList>
            <person name="Kim K.R."/>
            <person name="Kim K.H."/>
            <person name="Jeon C.O."/>
        </authorList>
    </citation>
    <scope>NUCLEOTIDE SEQUENCE [LARGE SCALE GENOMIC DNA]</scope>
    <source>
        <strain evidence="9 10">R19</strain>
    </source>
</reference>
<dbReference type="PANTHER" id="PTHR43066">
    <property type="entry name" value="RHOMBOID-RELATED PROTEIN"/>
    <property type="match status" value="1"/>
</dbReference>
<dbReference type="PANTHER" id="PTHR43066:SF26">
    <property type="entry name" value="RHOMBOID PROTEASE GLPG"/>
    <property type="match status" value="1"/>
</dbReference>
<evidence type="ECO:0000256" key="2">
    <source>
        <dbReference type="ARBA" id="ARBA00022475"/>
    </source>
</evidence>
<keyword evidence="3" id="KW-0997">Cell inner membrane</keyword>
<evidence type="ECO:0000259" key="8">
    <source>
        <dbReference type="Pfam" id="PF01694"/>
    </source>
</evidence>
<feature type="domain" description="Peptidase S54 rhomboid" evidence="8">
    <location>
        <begin position="38"/>
        <end position="181"/>
    </location>
</feature>
<feature type="transmembrane region" description="Helical" evidence="7">
    <location>
        <begin position="73"/>
        <end position="96"/>
    </location>
</feature>
<evidence type="ECO:0000256" key="7">
    <source>
        <dbReference type="SAM" id="Phobius"/>
    </source>
</evidence>
<evidence type="ECO:0000313" key="10">
    <source>
        <dbReference type="Proteomes" id="UP000639274"/>
    </source>
</evidence>
<dbReference type="GO" id="GO:0006508">
    <property type="term" value="P:proteolysis"/>
    <property type="evidence" value="ECO:0007669"/>
    <property type="project" value="UniProtKB-KW"/>
</dbReference>
<keyword evidence="9" id="KW-0378">Hydrolase</keyword>
<feature type="transmembrane region" description="Helical" evidence="7">
    <location>
        <begin position="108"/>
        <end position="127"/>
    </location>
</feature>
<dbReference type="GO" id="GO:0004252">
    <property type="term" value="F:serine-type endopeptidase activity"/>
    <property type="evidence" value="ECO:0007669"/>
    <property type="project" value="InterPro"/>
</dbReference>
<protein>
    <submittedName>
        <fullName evidence="9">Rhomboid family intramembrane serine protease</fullName>
    </submittedName>
</protein>
<evidence type="ECO:0000256" key="3">
    <source>
        <dbReference type="ARBA" id="ARBA00022519"/>
    </source>
</evidence>
<dbReference type="Gene3D" id="1.20.1540.10">
    <property type="entry name" value="Rhomboid-like"/>
    <property type="match status" value="1"/>
</dbReference>
<dbReference type="InterPro" id="IPR035952">
    <property type="entry name" value="Rhomboid-like_sf"/>
</dbReference>
<comment type="subcellular location">
    <subcellularLocation>
        <location evidence="1">Membrane</location>
        <topology evidence="1">Multi-pass membrane protein</topology>
    </subcellularLocation>
</comment>
<evidence type="ECO:0000256" key="4">
    <source>
        <dbReference type="ARBA" id="ARBA00022692"/>
    </source>
</evidence>
<keyword evidence="2" id="KW-1003">Cell membrane</keyword>
<name>A0A975ASJ9_9GAMM</name>
<evidence type="ECO:0000256" key="6">
    <source>
        <dbReference type="ARBA" id="ARBA00023136"/>
    </source>
</evidence>
<dbReference type="SUPFAM" id="SSF144091">
    <property type="entry name" value="Rhomboid-like"/>
    <property type="match status" value="1"/>
</dbReference>